<protein>
    <submittedName>
        <fullName evidence="1">Uncharacterized protein</fullName>
    </submittedName>
</protein>
<dbReference type="Proteomes" id="UP000688947">
    <property type="component" value="Unassembled WGS sequence"/>
</dbReference>
<organism evidence="1 2">
    <name type="scientific">Phytophthora cactorum</name>
    <dbReference type="NCBI Taxonomy" id="29920"/>
    <lineage>
        <taxon>Eukaryota</taxon>
        <taxon>Sar</taxon>
        <taxon>Stramenopiles</taxon>
        <taxon>Oomycota</taxon>
        <taxon>Peronosporomycetes</taxon>
        <taxon>Peronosporales</taxon>
        <taxon>Peronosporaceae</taxon>
        <taxon>Phytophthora</taxon>
    </lineage>
</organism>
<accession>A0A8T1TQS7</accession>
<sequence length="121" mass="13569">IAGGAINFLYSTACPVWSRQPVHGAGPFDGKVWCDDHNCVEPDIGSRLGEAAIVLRRAMIRVLGPAACNEDFFTEWFSHGSALGLDWNLEQRTVSMPEAKLGRHDNVWKRCYWTNRPPRLS</sequence>
<reference evidence="1" key="1">
    <citation type="submission" date="2021-01" db="EMBL/GenBank/DDBJ databases">
        <title>Phytophthora aleatoria, a newly-described species from Pinus radiata is distinct from Phytophthora cactorum isolates based on comparative genomics.</title>
        <authorList>
            <person name="Mcdougal R."/>
            <person name="Panda P."/>
            <person name="Williams N."/>
            <person name="Studholme D.J."/>
        </authorList>
    </citation>
    <scope>NUCLEOTIDE SEQUENCE</scope>
    <source>
        <strain evidence="1">NZFS 3830</strain>
    </source>
</reference>
<dbReference type="AlphaFoldDB" id="A0A8T1TQS7"/>
<feature type="non-terminal residue" evidence="1">
    <location>
        <position position="1"/>
    </location>
</feature>
<gene>
    <name evidence="1" type="ORF">JG687_00017674</name>
</gene>
<dbReference type="OrthoDB" id="125279at2759"/>
<comment type="caution">
    <text evidence="1">The sequence shown here is derived from an EMBL/GenBank/DDBJ whole genome shotgun (WGS) entry which is preliminary data.</text>
</comment>
<proteinExistence type="predicted"/>
<evidence type="ECO:0000313" key="1">
    <source>
        <dbReference type="EMBL" id="KAG6944756.1"/>
    </source>
</evidence>
<evidence type="ECO:0000313" key="2">
    <source>
        <dbReference type="Proteomes" id="UP000688947"/>
    </source>
</evidence>
<name>A0A8T1TQS7_9STRA</name>
<dbReference type="EMBL" id="JAENGZ010002131">
    <property type="protein sequence ID" value="KAG6944756.1"/>
    <property type="molecule type" value="Genomic_DNA"/>
</dbReference>